<evidence type="ECO:0000256" key="1">
    <source>
        <dbReference type="ARBA" id="ARBA00010641"/>
    </source>
</evidence>
<dbReference type="PANTHER" id="PTHR43133:SF8">
    <property type="entry name" value="RNA POLYMERASE SIGMA FACTOR HI_1459-RELATED"/>
    <property type="match status" value="1"/>
</dbReference>
<dbReference type="RefSeq" id="WP_267991190.1">
    <property type="nucleotide sequence ID" value="NZ_JAPJZI010000001.1"/>
</dbReference>
<dbReference type="EMBL" id="JAPJZI010000001">
    <property type="protein sequence ID" value="MDA5399771.1"/>
    <property type="molecule type" value="Genomic_DNA"/>
</dbReference>
<dbReference type="NCBIfam" id="TIGR02937">
    <property type="entry name" value="sigma70-ECF"/>
    <property type="match status" value="1"/>
</dbReference>
<evidence type="ECO:0000256" key="3">
    <source>
        <dbReference type="ARBA" id="ARBA00023082"/>
    </source>
</evidence>
<evidence type="ECO:0000259" key="7">
    <source>
        <dbReference type="Pfam" id="PF08281"/>
    </source>
</evidence>
<protein>
    <submittedName>
        <fullName evidence="8">Sigma-70 family RNA polymerase sigma factor</fullName>
    </submittedName>
</protein>
<dbReference type="Pfam" id="PF08281">
    <property type="entry name" value="Sigma70_r4_2"/>
    <property type="match status" value="1"/>
</dbReference>
<keyword evidence="5" id="KW-0804">Transcription</keyword>
<feature type="domain" description="RNA polymerase sigma factor 70 region 4 type 2" evidence="7">
    <location>
        <begin position="118"/>
        <end position="168"/>
    </location>
</feature>
<dbReference type="SUPFAM" id="SSF88659">
    <property type="entry name" value="Sigma3 and sigma4 domains of RNA polymerase sigma factors"/>
    <property type="match status" value="1"/>
</dbReference>
<name>A0A9X3UJZ5_9HYPH</name>
<dbReference type="InterPro" id="IPR036388">
    <property type="entry name" value="WH-like_DNA-bd_sf"/>
</dbReference>
<evidence type="ECO:0000256" key="4">
    <source>
        <dbReference type="ARBA" id="ARBA00023125"/>
    </source>
</evidence>
<dbReference type="InterPro" id="IPR039425">
    <property type="entry name" value="RNA_pol_sigma-70-like"/>
</dbReference>
<dbReference type="InterPro" id="IPR007627">
    <property type="entry name" value="RNA_pol_sigma70_r2"/>
</dbReference>
<dbReference type="GO" id="GO:0003677">
    <property type="term" value="F:DNA binding"/>
    <property type="evidence" value="ECO:0007669"/>
    <property type="project" value="UniProtKB-KW"/>
</dbReference>
<gene>
    <name evidence="8" type="ORF">OQ273_14415</name>
</gene>
<accession>A0A9X3UJZ5</accession>
<keyword evidence="4" id="KW-0238">DNA-binding</keyword>
<dbReference type="InterPro" id="IPR013324">
    <property type="entry name" value="RNA_pol_sigma_r3/r4-like"/>
</dbReference>
<comment type="caution">
    <text evidence="8">The sequence shown here is derived from an EMBL/GenBank/DDBJ whole genome shotgun (WGS) entry which is preliminary data.</text>
</comment>
<dbReference type="SUPFAM" id="SSF88946">
    <property type="entry name" value="Sigma2 domain of RNA polymerase sigma factors"/>
    <property type="match status" value="1"/>
</dbReference>
<evidence type="ECO:0000259" key="6">
    <source>
        <dbReference type="Pfam" id="PF04542"/>
    </source>
</evidence>
<dbReference type="PANTHER" id="PTHR43133">
    <property type="entry name" value="RNA POLYMERASE ECF-TYPE SIGMA FACTO"/>
    <property type="match status" value="1"/>
</dbReference>
<keyword evidence="3" id="KW-0731">Sigma factor</keyword>
<reference evidence="8" key="1">
    <citation type="submission" date="2022-11" db="EMBL/GenBank/DDBJ databases">
        <title>Draft genome sequence of Hoeflea poritis E7-10 and Hoeflea prorocentri PM5-8, separated from scleractinian coral Porites lutea and marine dinoflagellate.</title>
        <authorList>
            <person name="Zhang G."/>
            <person name="Wei Q."/>
            <person name="Cai L."/>
        </authorList>
    </citation>
    <scope>NUCLEOTIDE SEQUENCE</scope>
    <source>
        <strain evidence="8">PM5-8</strain>
    </source>
</reference>
<evidence type="ECO:0000256" key="5">
    <source>
        <dbReference type="ARBA" id="ARBA00023163"/>
    </source>
</evidence>
<dbReference type="Gene3D" id="1.10.10.10">
    <property type="entry name" value="Winged helix-like DNA-binding domain superfamily/Winged helix DNA-binding domain"/>
    <property type="match status" value="1"/>
</dbReference>
<dbReference type="GO" id="GO:0006352">
    <property type="term" value="P:DNA-templated transcription initiation"/>
    <property type="evidence" value="ECO:0007669"/>
    <property type="project" value="InterPro"/>
</dbReference>
<evidence type="ECO:0000256" key="2">
    <source>
        <dbReference type="ARBA" id="ARBA00023015"/>
    </source>
</evidence>
<evidence type="ECO:0000313" key="8">
    <source>
        <dbReference type="EMBL" id="MDA5399771.1"/>
    </source>
</evidence>
<evidence type="ECO:0000313" key="9">
    <source>
        <dbReference type="Proteomes" id="UP001151234"/>
    </source>
</evidence>
<dbReference type="InterPro" id="IPR013325">
    <property type="entry name" value="RNA_pol_sigma_r2"/>
</dbReference>
<proteinExistence type="inferred from homology"/>
<dbReference type="Pfam" id="PF04542">
    <property type="entry name" value="Sigma70_r2"/>
    <property type="match status" value="1"/>
</dbReference>
<organism evidence="8 9">
    <name type="scientific">Hoeflea prorocentri</name>
    <dbReference type="NCBI Taxonomy" id="1922333"/>
    <lineage>
        <taxon>Bacteria</taxon>
        <taxon>Pseudomonadati</taxon>
        <taxon>Pseudomonadota</taxon>
        <taxon>Alphaproteobacteria</taxon>
        <taxon>Hyphomicrobiales</taxon>
        <taxon>Rhizobiaceae</taxon>
        <taxon>Hoeflea</taxon>
    </lineage>
</organism>
<sequence>MATYAKAPEALVAALAKNGDRLAFEELVRRRQSWLRNLMRRLCGDPALADDLAQQAFLEAWRHMGKLRQPGSFGAWLKRLAVNVWLQHCRRRDPLKNAGDPDEIAGQAEHSADLAYDLDRALAGLSEPVRLCIVLSYSEGMSHAEIAELTGLPAGTVKSHIRRGAQRLKKALSAYGGTTSHGEHS</sequence>
<feature type="domain" description="RNA polymerase sigma-70 region 2" evidence="6">
    <location>
        <begin position="27"/>
        <end position="93"/>
    </location>
</feature>
<dbReference type="Gene3D" id="1.10.1740.10">
    <property type="match status" value="1"/>
</dbReference>
<dbReference type="Proteomes" id="UP001151234">
    <property type="component" value="Unassembled WGS sequence"/>
</dbReference>
<dbReference type="CDD" id="cd06171">
    <property type="entry name" value="Sigma70_r4"/>
    <property type="match status" value="1"/>
</dbReference>
<dbReference type="InterPro" id="IPR014284">
    <property type="entry name" value="RNA_pol_sigma-70_dom"/>
</dbReference>
<dbReference type="AlphaFoldDB" id="A0A9X3UJZ5"/>
<dbReference type="InterPro" id="IPR013249">
    <property type="entry name" value="RNA_pol_sigma70_r4_t2"/>
</dbReference>
<dbReference type="GO" id="GO:0016987">
    <property type="term" value="F:sigma factor activity"/>
    <property type="evidence" value="ECO:0007669"/>
    <property type="project" value="UniProtKB-KW"/>
</dbReference>
<comment type="similarity">
    <text evidence="1">Belongs to the sigma-70 factor family. ECF subfamily.</text>
</comment>
<keyword evidence="2" id="KW-0805">Transcription regulation</keyword>
<keyword evidence="9" id="KW-1185">Reference proteome</keyword>